<dbReference type="EMBL" id="JAGKQH010000010">
    <property type="protein sequence ID" value="KAG6590481.1"/>
    <property type="molecule type" value="Genomic_DNA"/>
</dbReference>
<evidence type="ECO:0000256" key="9">
    <source>
        <dbReference type="ARBA" id="ARBA00023211"/>
    </source>
</evidence>
<evidence type="ECO:0000256" key="7">
    <source>
        <dbReference type="ARBA" id="ARBA00022842"/>
    </source>
</evidence>
<comment type="cofactor">
    <cofactor evidence="1">
        <name>Mn(2+)</name>
        <dbReference type="ChEBI" id="CHEBI:29035"/>
    </cofactor>
</comment>
<dbReference type="SMART" id="SM00332">
    <property type="entry name" value="PP2Cc"/>
    <property type="match status" value="1"/>
</dbReference>
<evidence type="ECO:0000256" key="12">
    <source>
        <dbReference type="SAM" id="MobiDB-lite"/>
    </source>
</evidence>
<keyword evidence="8" id="KW-0904">Protein phosphatase</keyword>
<keyword evidence="5" id="KW-0479">Metal-binding</keyword>
<gene>
    <name evidence="14" type="primary">PPC6-7</name>
    <name evidence="14" type="ORF">SDJN03_15904</name>
</gene>
<evidence type="ECO:0000256" key="8">
    <source>
        <dbReference type="ARBA" id="ARBA00022912"/>
    </source>
</evidence>
<protein>
    <recommendedName>
        <fullName evidence="4">protein-serine/threonine phosphatase</fullName>
        <ecNumber evidence="4">3.1.3.16</ecNumber>
    </recommendedName>
</protein>
<dbReference type="GO" id="GO:0009414">
    <property type="term" value="P:response to water deprivation"/>
    <property type="evidence" value="ECO:0007669"/>
    <property type="project" value="UniProtKB-ARBA"/>
</dbReference>
<sequence length="387" mass="43276">MDSGSSCSVHFPGKSRTRGRTTSTRNRPYLEKAMEHLFMKLKKWKNSENASAAEAMAKSAKKDLIIRGSGSIHIDGSSNFVSSFSKRGEKGINQDCCIVWEEFGCQKDMMFCGVFDGHGPWGHFVAKKVRESMPIALLYNWQEALVQASLHSHLELNLAKTHLKFNLWEHSYIQACAMVDRELERHRKIDTFHSGTTALSIVRQGDTIIIANLGDSRAVLATTSNDGNSMPTPIQLTIDFKPNLPQEAERIAQCNGRVFCLQDEPGTHRIWLPNGETPGLSLSRSFGDFCVKHFGLISMPDVTQRSVTNQDLFVVLATDGIWDVVSNQEAVQIVHSTVDREKSARRLVDYATSAWKRRRPGIAADDMSVIVLFLHSSPLHHQPLALM</sequence>
<name>A0AAV6N2Q0_9ROSI</name>
<evidence type="ECO:0000313" key="15">
    <source>
        <dbReference type="Proteomes" id="UP000685013"/>
    </source>
</evidence>
<evidence type="ECO:0000256" key="2">
    <source>
        <dbReference type="ARBA" id="ARBA00001946"/>
    </source>
</evidence>
<dbReference type="InterPro" id="IPR001932">
    <property type="entry name" value="PPM-type_phosphatase-like_dom"/>
</dbReference>
<comment type="catalytic activity">
    <reaction evidence="11">
        <text>O-phospho-L-threonyl-[protein] + H2O = L-threonyl-[protein] + phosphate</text>
        <dbReference type="Rhea" id="RHEA:47004"/>
        <dbReference type="Rhea" id="RHEA-COMP:11060"/>
        <dbReference type="Rhea" id="RHEA-COMP:11605"/>
        <dbReference type="ChEBI" id="CHEBI:15377"/>
        <dbReference type="ChEBI" id="CHEBI:30013"/>
        <dbReference type="ChEBI" id="CHEBI:43474"/>
        <dbReference type="ChEBI" id="CHEBI:61977"/>
        <dbReference type="EC" id="3.1.3.16"/>
    </reaction>
</comment>
<evidence type="ECO:0000313" key="14">
    <source>
        <dbReference type="EMBL" id="KAG6590481.1"/>
    </source>
</evidence>
<accession>A0AAV6N2Q0</accession>
<comment type="catalytic activity">
    <reaction evidence="10">
        <text>O-phospho-L-seryl-[protein] + H2O = L-seryl-[protein] + phosphate</text>
        <dbReference type="Rhea" id="RHEA:20629"/>
        <dbReference type="Rhea" id="RHEA-COMP:9863"/>
        <dbReference type="Rhea" id="RHEA-COMP:11604"/>
        <dbReference type="ChEBI" id="CHEBI:15377"/>
        <dbReference type="ChEBI" id="CHEBI:29999"/>
        <dbReference type="ChEBI" id="CHEBI:43474"/>
        <dbReference type="ChEBI" id="CHEBI:83421"/>
        <dbReference type="EC" id="3.1.3.16"/>
    </reaction>
</comment>
<dbReference type="GO" id="GO:0046872">
    <property type="term" value="F:metal ion binding"/>
    <property type="evidence" value="ECO:0007669"/>
    <property type="project" value="UniProtKB-KW"/>
</dbReference>
<keyword evidence="7" id="KW-0460">Magnesium</keyword>
<dbReference type="GO" id="GO:0004722">
    <property type="term" value="F:protein serine/threonine phosphatase activity"/>
    <property type="evidence" value="ECO:0007669"/>
    <property type="project" value="UniProtKB-EC"/>
</dbReference>
<dbReference type="PANTHER" id="PTHR47992">
    <property type="entry name" value="PROTEIN PHOSPHATASE"/>
    <property type="match status" value="1"/>
</dbReference>
<keyword evidence="15" id="KW-1185">Reference proteome</keyword>
<dbReference type="Pfam" id="PF00481">
    <property type="entry name" value="PP2C"/>
    <property type="match status" value="1"/>
</dbReference>
<feature type="domain" description="PPM-type phosphatase" evidence="13">
    <location>
        <begin position="80"/>
        <end position="374"/>
    </location>
</feature>
<dbReference type="EC" id="3.1.3.16" evidence="4"/>
<evidence type="ECO:0000256" key="1">
    <source>
        <dbReference type="ARBA" id="ARBA00001936"/>
    </source>
</evidence>
<evidence type="ECO:0000256" key="4">
    <source>
        <dbReference type="ARBA" id="ARBA00013081"/>
    </source>
</evidence>
<evidence type="ECO:0000256" key="10">
    <source>
        <dbReference type="ARBA" id="ARBA00047761"/>
    </source>
</evidence>
<evidence type="ECO:0000256" key="6">
    <source>
        <dbReference type="ARBA" id="ARBA00022801"/>
    </source>
</evidence>
<organism evidence="14 15">
    <name type="scientific">Cucurbita argyrosperma subsp. sororia</name>
    <dbReference type="NCBI Taxonomy" id="37648"/>
    <lineage>
        <taxon>Eukaryota</taxon>
        <taxon>Viridiplantae</taxon>
        <taxon>Streptophyta</taxon>
        <taxon>Embryophyta</taxon>
        <taxon>Tracheophyta</taxon>
        <taxon>Spermatophyta</taxon>
        <taxon>Magnoliopsida</taxon>
        <taxon>eudicotyledons</taxon>
        <taxon>Gunneridae</taxon>
        <taxon>Pentapetalae</taxon>
        <taxon>rosids</taxon>
        <taxon>fabids</taxon>
        <taxon>Cucurbitales</taxon>
        <taxon>Cucurbitaceae</taxon>
        <taxon>Cucurbiteae</taxon>
        <taxon>Cucurbita</taxon>
    </lineage>
</organism>
<evidence type="ECO:0000256" key="5">
    <source>
        <dbReference type="ARBA" id="ARBA00022723"/>
    </source>
</evidence>
<evidence type="ECO:0000256" key="3">
    <source>
        <dbReference type="ARBA" id="ARBA00006702"/>
    </source>
</evidence>
<dbReference type="Proteomes" id="UP000685013">
    <property type="component" value="Chromosome 10"/>
</dbReference>
<keyword evidence="9" id="KW-0464">Manganese</keyword>
<evidence type="ECO:0000256" key="11">
    <source>
        <dbReference type="ARBA" id="ARBA00048336"/>
    </source>
</evidence>
<dbReference type="AlphaFoldDB" id="A0AAV6N2Q0"/>
<comment type="similarity">
    <text evidence="3">Belongs to the PP2C family.</text>
</comment>
<evidence type="ECO:0000259" key="13">
    <source>
        <dbReference type="PROSITE" id="PS51746"/>
    </source>
</evidence>
<dbReference type="InterPro" id="IPR015655">
    <property type="entry name" value="PP2C"/>
</dbReference>
<feature type="non-terminal residue" evidence="14">
    <location>
        <position position="1"/>
    </location>
</feature>
<dbReference type="GO" id="GO:0045926">
    <property type="term" value="P:negative regulation of growth"/>
    <property type="evidence" value="ECO:0007669"/>
    <property type="project" value="UniProtKB-ARBA"/>
</dbReference>
<dbReference type="PROSITE" id="PS51746">
    <property type="entry name" value="PPM_2"/>
    <property type="match status" value="1"/>
</dbReference>
<dbReference type="FunFam" id="3.60.40.10:FF:000038">
    <property type="entry name" value="Probable protein phosphatase 2C 34"/>
    <property type="match status" value="1"/>
</dbReference>
<comment type="caution">
    <text evidence="14">The sequence shown here is derived from an EMBL/GenBank/DDBJ whole genome shotgun (WGS) entry which is preliminary data.</text>
</comment>
<feature type="region of interest" description="Disordered" evidence="12">
    <location>
        <begin position="1"/>
        <end position="26"/>
    </location>
</feature>
<reference evidence="14 15" key="1">
    <citation type="journal article" date="2021" name="Hortic Res">
        <title>The domestication of Cucurbita argyrosperma as revealed by the genome of its wild relative.</title>
        <authorList>
            <person name="Barrera-Redondo J."/>
            <person name="Sanchez-de la Vega G."/>
            <person name="Aguirre-Liguori J.A."/>
            <person name="Castellanos-Morales G."/>
            <person name="Gutierrez-Guerrero Y.T."/>
            <person name="Aguirre-Dugua X."/>
            <person name="Aguirre-Planter E."/>
            <person name="Tenaillon M.I."/>
            <person name="Lira-Saade R."/>
            <person name="Eguiarte L.E."/>
        </authorList>
    </citation>
    <scope>NUCLEOTIDE SEQUENCE [LARGE SCALE GENOMIC DNA]</scope>
    <source>
        <strain evidence="14">JBR-2021</strain>
    </source>
</reference>
<proteinExistence type="inferred from homology"/>
<keyword evidence="6" id="KW-0378">Hydrolase</keyword>
<comment type="cofactor">
    <cofactor evidence="2">
        <name>Mg(2+)</name>
        <dbReference type="ChEBI" id="CHEBI:18420"/>
    </cofactor>
</comment>
<dbReference type="CDD" id="cd00143">
    <property type="entry name" value="PP2Cc"/>
    <property type="match status" value="1"/>
</dbReference>